<evidence type="ECO:0000313" key="2">
    <source>
        <dbReference type="Proteomes" id="UP001597188"/>
    </source>
</evidence>
<dbReference type="RefSeq" id="WP_137634586.1">
    <property type="nucleotide sequence ID" value="NZ_BJDL01000011.1"/>
</dbReference>
<dbReference type="EMBL" id="JBHTOJ010000047">
    <property type="protein sequence ID" value="MFD1421889.1"/>
    <property type="molecule type" value="Genomic_DNA"/>
</dbReference>
<dbReference type="Proteomes" id="UP001597188">
    <property type="component" value="Unassembled WGS sequence"/>
</dbReference>
<gene>
    <name evidence="1" type="ORF">ACFQ5L_13160</name>
</gene>
<proteinExistence type="predicted"/>
<reference evidence="2" key="1">
    <citation type="journal article" date="2019" name="Int. J. Syst. Evol. Microbiol.">
        <title>The Global Catalogue of Microorganisms (GCM) 10K type strain sequencing project: providing services to taxonomists for standard genome sequencing and annotation.</title>
        <authorList>
            <consortium name="The Broad Institute Genomics Platform"/>
            <consortium name="The Broad Institute Genome Sequencing Center for Infectious Disease"/>
            <person name="Wu L."/>
            <person name="Ma J."/>
        </authorList>
    </citation>
    <scope>NUCLEOTIDE SEQUENCE [LARGE SCALE GENOMIC DNA]</scope>
    <source>
        <strain evidence="2">CCM 8931</strain>
    </source>
</reference>
<comment type="caution">
    <text evidence="1">The sequence shown here is derived from an EMBL/GenBank/DDBJ whole genome shotgun (WGS) entry which is preliminary data.</text>
</comment>
<sequence length="170" mass="19004">MQLKPFTAVLPTTSGLEKITTGTTADWTAADEQIQTAPAYYWYELTNHGIHQWRLIANWTTPATVTTMAPAAINTVLYSQQPVIEMLIDDWVGHFPKACDVTDPTGTTHRLWQITDADVLADITETMATVTPRQTWLTTTPTPLVMLIAEPEWAKFEQPLTMPAHLIRLG</sequence>
<protein>
    <submittedName>
        <fullName evidence="1">DUF1015 family protein</fullName>
    </submittedName>
</protein>
<accession>A0ABW4C625</accession>
<dbReference type="InterPro" id="IPR008323">
    <property type="entry name" value="UCP033563"/>
</dbReference>
<dbReference type="Pfam" id="PF06245">
    <property type="entry name" value="DUF1015"/>
    <property type="match status" value="1"/>
</dbReference>
<evidence type="ECO:0000313" key="1">
    <source>
        <dbReference type="EMBL" id="MFD1421889.1"/>
    </source>
</evidence>
<keyword evidence="2" id="KW-1185">Reference proteome</keyword>
<name>A0ABW4C625_9LACO</name>
<organism evidence="1 2">
    <name type="scientific">Lactiplantibacillus songbeiensis</name>
    <dbReference type="NCBI Taxonomy" id="2559920"/>
    <lineage>
        <taxon>Bacteria</taxon>
        <taxon>Bacillati</taxon>
        <taxon>Bacillota</taxon>
        <taxon>Bacilli</taxon>
        <taxon>Lactobacillales</taxon>
        <taxon>Lactobacillaceae</taxon>
        <taxon>Lactiplantibacillus</taxon>
    </lineage>
</organism>